<accession>A0A8R1YBP4</accession>
<dbReference type="AlphaFoldDB" id="A0A454XK70"/>
<feature type="region of interest" description="Disordered" evidence="1">
    <location>
        <begin position="204"/>
        <end position="452"/>
    </location>
</feature>
<feature type="compositionally biased region" description="Basic and acidic residues" evidence="1">
    <location>
        <begin position="710"/>
        <end position="729"/>
    </location>
</feature>
<evidence type="ECO:0000256" key="1">
    <source>
        <dbReference type="SAM" id="MobiDB-lite"/>
    </source>
</evidence>
<proteinExistence type="predicted"/>
<feature type="compositionally biased region" description="Basic and acidic residues" evidence="1">
    <location>
        <begin position="586"/>
        <end position="614"/>
    </location>
</feature>
<feature type="region of interest" description="Disordered" evidence="1">
    <location>
        <begin position="1"/>
        <end position="73"/>
    </location>
</feature>
<protein>
    <submittedName>
        <fullName evidence="2">Uncharacterized protein</fullName>
    </submittedName>
</protein>
<feature type="compositionally biased region" description="Basic and acidic residues" evidence="1">
    <location>
        <begin position="234"/>
        <end position="254"/>
    </location>
</feature>
<dbReference type="EnsemblMetazoa" id="PPA12129.1">
    <property type="protein sequence ID" value="PPA12129.1"/>
    <property type="gene ID" value="WBGene00101683"/>
</dbReference>
<accession>A0A454XK70</accession>
<feature type="compositionally biased region" description="Basic and acidic residues" evidence="1">
    <location>
        <begin position="324"/>
        <end position="376"/>
    </location>
</feature>
<gene>
    <name evidence="2" type="primary">WBGene00101683</name>
</gene>
<name>A0A454XK70_PRIPA</name>
<feature type="compositionally biased region" description="Low complexity" evidence="1">
    <location>
        <begin position="397"/>
        <end position="414"/>
    </location>
</feature>
<evidence type="ECO:0000313" key="2">
    <source>
        <dbReference type="EnsemblMetazoa" id="PPA12129.1"/>
    </source>
</evidence>
<evidence type="ECO:0000313" key="3">
    <source>
        <dbReference type="Proteomes" id="UP000005239"/>
    </source>
</evidence>
<keyword evidence="3" id="KW-1185">Reference proteome</keyword>
<sequence length="729" mass="79455">MSRSFGSSGGGNRRSAPSYQTSSSSARNYSSTGGSDRDYSRSHLPGNGSSSGGGANYNSAYSAGRKSESGSTSCGGYAYLEPNWIEKTRSSIPIDPYASSYLDRAPISTSRDYTTAAAAAAQPVYPSAAAAALSVGAYGASSSSMPKAYATRADDYYRAASATLAAPAAYGYSSAFEQSTMAAQAAAIYEMQMKLQNSSKRDAWQAAAASHHAADYGHSRREDDRRGGGGGGGMERRRDDGRRGDERRVDDRRGGAVATESWRDRDREVARDHRRPSLPTRERERDRDMRVPAAAAPARRDASHREVRRSDAAAPASSSSAARGRRDEHARDREGRDARDTSRRSIDKRAAVVDSRLDRESRELERQLAKVQRELEQLESSGGGRSKGKESDRPARRSAPSASVARRSAATAPARDARDARGGVKLAAEPPLRRTFPTRPQHRIGGAPPPMMRTSAYGVQRRTPAVRPMAVTSRFGGARSLGGRVVRPTAMQPLPSLMDALVPRPGRRVAPFARVSRASAWEALPRRSGAPLPPARYPAATRRVVGATTYAGKRPLAGGAVAMRTGGRGEVALSSREKVRRAKEKMRREEDRRKRNEKRRERAKETKESREKRKEEDFAWLETIMSEDEELDEETNRKLLLAPRQHRITALVDHAAVHPATAEQLEEKRGEEEAVPELWTAEECDAIELLPIIDPSLSAAVAAAFLDSHPAPKKEEEPAHDESNGKTEE</sequence>
<feature type="compositionally biased region" description="Basic and acidic residues" evidence="1">
    <location>
        <begin position="261"/>
        <end position="271"/>
    </location>
</feature>
<dbReference type="Proteomes" id="UP000005239">
    <property type="component" value="Unassembled WGS sequence"/>
</dbReference>
<feature type="region of interest" description="Disordered" evidence="1">
    <location>
        <begin position="708"/>
        <end position="729"/>
    </location>
</feature>
<feature type="compositionally biased region" description="Low complexity" evidence="1">
    <location>
        <begin position="312"/>
        <end position="322"/>
    </location>
</feature>
<feature type="compositionally biased region" description="Low complexity" evidence="1">
    <location>
        <begin position="13"/>
        <end position="34"/>
    </location>
</feature>
<feature type="region of interest" description="Disordered" evidence="1">
    <location>
        <begin position="567"/>
        <end position="614"/>
    </location>
</feature>
<organism evidence="2 3">
    <name type="scientific">Pristionchus pacificus</name>
    <name type="common">Parasitic nematode worm</name>
    <dbReference type="NCBI Taxonomy" id="54126"/>
    <lineage>
        <taxon>Eukaryota</taxon>
        <taxon>Metazoa</taxon>
        <taxon>Ecdysozoa</taxon>
        <taxon>Nematoda</taxon>
        <taxon>Chromadorea</taxon>
        <taxon>Rhabditida</taxon>
        <taxon>Rhabditina</taxon>
        <taxon>Diplogasteromorpha</taxon>
        <taxon>Diplogasteroidea</taxon>
        <taxon>Neodiplogasteridae</taxon>
        <taxon>Pristionchus</taxon>
    </lineage>
</organism>
<feature type="compositionally biased region" description="Basic and acidic residues" evidence="1">
    <location>
        <begin position="298"/>
        <end position="311"/>
    </location>
</feature>
<reference evidence="2" key="2">
    <citation type="submission" date="2022-06" db="UniProtKB">
        <authorList>
            <consortium name="EnsemblMetazoa"/>
        </authorList>
    </citation>
    <scope>IDENTIFICATION</scope>
    <source>
        <strain evidence="2">PS312</strain>
    </source>
</reference>
<reference evidence="3" key="1">
    <citation type="journal article" date="2008" name="Nat. Genet.">
        <title>The Pristionchus pacificus genome provides a unique perspective on nematode lifestyle and parasitism.</title>
        <authorList>
            <person name="Dieterich C."/>
            <person name="Clifton S.W."/>
            <person name="Schuster L.N."/>
            <person name="Chinwalla A."/>
            <person name="Delehaunty K."/>
            <person name="Dinkelacker I."/>
            <person name="Fulton L."/>
            <person name="Fulton R."/>
            <person name="Godfrey J."/>
            <person name="Minx P."/>
            <person name="Mitreva M."/>
            <person name="Roeseler W."/>
            <person name="Tian H."/>
            <person name="Witte H."/>
            <person name="Yang S.P."/>
            <person name="Wilson R.K."/>
            <person name="Sommer R.J."/>
        </authorList>
    </citation>
    <scope>NUCLEOTIDE SEQUENCE [LARGE SCALE GENOMIC DNA]</scope>
    <source>
        <strain evidence="3">PS312</strain>
    </source>
</reference>
<feature type="compositionally biased region" description="Basic and acidic residues" evidence="1">
    <location>
        <begin position="280"/>
        <end position="290"/>
    </location>
</feature>
<feature type="compositionally biased region" description="Basic and acidic residues" evidence="1">
    <location>
        <begin position="212"/>
        <end position="227"/>
    </location>
</feature>